<dbReference type="EMBL" id="CAJVPK010000464">
    <property type="protein sequence ID" value="CAG8513749.1"/>
    <property type="molecule type" value="Genomic_DNA"/>
</dbReference>
<gene>
    <name evidence="2" type="ORF">DEBURN_LOCUS5310</name>
</gene>
<accession>A0A9N9F794</accession>
<evidence type="ECO:0000256" key="1">
    <source>
        <dbReference type="SAM" id="MobiDB-lite"/>
    </source>
</evidence>
<comment type="caution">
    <text evidence="2">The sequence shown here is derived from an EMBL/GenBank/DDBJ whole genome shotgun (WGS) entry which is preliminary data.</text>
</comment>
<name>A0A9N9F794_9GLOM</name>
<sequence>GDEVSFYHTKISGKASLYVNTFDSTTSNMMLMIKNDALPKTPDEEIEEPLDPRNPQLLSIGSNV</sequence>
<proteinExistence type="predicted"/>
<reference evidence="2" key="1">
    <citation type="submission" date="2021-06" db="EMBL/GenBank/DDBJ databases">
        <authorList>
            <person name="Kallberg Y."/>
            <person name="Tangrot J."/>
            <person name="Rosling A."/>
        </authorList>
    </citation>
    <scope>NUCLEOTIDE SEQUENCE</scope>
    <source>
        <strain evidence="2">AZ414A</strain>
    </source>
</reference>
<evidence type="ECO:0000313" key="3">
    <source>
        <dbReference type="Proteomes" id="UP000789706"/>
    </source>
</evidence>
<feature type="region of interest" description="Disordered" evidence="1">
    <location>
        <begin position="39"/>
        <end position="64"/>
    </location>
</feature>
<organism evidence="2 3">
    <name type="scientific">Diversispora eburnea</name>
    <dbReference type="NCBI Taxonomy" id="1213867"/>
    <lineage>
        <taxon>Eukaryota</taxon>
        <taxon>Fungi</taxon>
        <taxon>Fungi incertae sedis</taxon>
        <taxon>Mucoromycota</taxon>
        <taxon>Glomeromycotina</taxon>
        <taxon>Glomeromycetes</taxon>
        <taxon>Diversisporales</taxon>
        <taxon>Diversisporaceae</taxon>
        <taxon>Diversispora</taxon>
    </lineage>
</organism>
<keyword evidence="3" id="KW-1185">Reference proteome</keyword>
<evidence type="ECO:0000313" key="2">
    <source>
        <dbReference type="EMBL" id="CAG8513749.1"/>
    </source>
</evidence>
<dbReference type="Proteomes" id="UP000789706">
    <property type="component" value="Unassembled WGS sequence"/>
</dbReference>
<protein>
    <submittedName>
        <fullName evidence="2">4504_t:CDS:1</fullName>
    </submittedName>
</protein>
<dbReference type="AlphaFoldDB" id="A0A9N9F794"/>
<feature type="non-terminal residue" evidence="2">
    <location>
        <position position="1"/>
    </location>
</feature>